<proteinExistence type="inferred from homology"/>
<evidence type="ECO:0000256" key="12">
    <source>
        <dbReference type="ARBA" id="ARBA00023170"/>
    </source>
</evidence>
<dbReference type="InterPro" id="IPR001881">
    <property type="entry name" value="EGF-like_Ca-bd_dom"/>
</dbReference>
<dbReference type="Gene3D" id="4.10.1240.10">
    <property type="entry name" value="GPCR, family 2, extracellular hormone receptor domain"/>
    <property type="match status" value="1"/>
</dbReference>
<dbReference type="GO" id="GO:0004930">
    <property type="term" value="F:G protein-coupled receptor activity"/>
    <property type="evidence" value="ECO:0007669"/>
    <property type="project" value="UniProtKB-KW"/>
</dbReference>
<dbReference type="PROSITE" id="PS50027">
    <property type="entry name" value="EGF_LAM_2"/>
    <property type="match status" value="1"/>
</dbReference>
<dbReference type="SMART" id="SM00181">
    <property type="entry name" value="EGF"/>
    <property type="match status" value="3"/>
</dbReference>
<dbReference type="InterPro" id="IPR011993">
    <property type="entry name" value="PH-like_dom_sf"/>
</dbReference>
<dbReference type="Pfam" id="PF16489">
    <property type="entry name" value="GAIN"/>
    <property type="match status" value="1"/>
</dbReference>
<dbReference type="InterPro" id="IPR001879">
    <property type="entry name" value="GPCR_2_extracellular_dom"/>
</dbReference>
<dbReference type="InterPro" id="IPR000152">
    <property type="entry name" value="EGF-type_Asp/Asn_hydroxyl_site"/>
</dbReference>
<feature type="transmembrane region" description="Helical" evidence="21">
    <location>
        <begin position="958"/>
        <end position="976"/>
    </location>
</feature>
<evidence type="ECO:0000256" key="15">
    <source>
        <dbReference type="ARBA" id="ARBA00023278"/>
    </source>
</evidence>
<sequence length="2052" mass="230204">PNIGRLGVPNGPSGEKVAVVAVDDCDIAMAVRFGAQIGNYSCAAQGTQTGQKKSLDLTGPLLLGGVPNLPEDFPVRNRDFVGCMRNLTIDSKPMDMANFIANNGTTAGCPAKRDFCKEALCQYGGQCENKWNTYSCDCPNGRGGKNCEQVMPSPQYFDGHAMVSWSDHDITIAVPWYIGLMFRTRQSSTTATLMQANAGPASQINLRVVNRQVQMEVLLRGQRVALLEFPELRVNDGEWHHLLVEITSSKEGKDTKYMAQVSLDYDMFKRTVEIGNELPGLKISNLYVGGLHGENNNVLQGFHGCIQGVRMGETSTNTGNINMQQGLKIRVEEGCDPADPCDSNICPENSHCMDEWKAHTCVCDPGFFGKECVQACTLNPCEHVSNCMQKPSSSHGYTCECGQNYYGQYCENKVEKPCPKGWWGNPVCGPCNCDVSKGFNPDCNKTNGECRCKDNYYQPKDSDTCFPCDCFFTGASSRTCDPQTGQCPCKPGVIGRQCNRCDNPFAEVTNTGCEVNYDGCPKAFDAGIWWPRTSFGRPVAMNCPKGSIGTAVRHCNDEKGWLPPELFNCTTIAFSQLKKLNDEMNRNESRMDGQKSKDIVFMLHNATRQTESFYGNDVKTAFQLMSRVLQYESKQQGFDLSAMRDADFNENIVKAGSAILDPSNKEHWDHIQRTEGGTAHLLNHFEDYTTTVARNMRKTYLKPFIIVTDNMIMAVDYLDFSTPDDVKMPPFQKIKEEYPKDLHSSVLFPEFSLKSTQNKVVPTDEPASQTQSAQSDRRKREVTEGPPQFPVAAVIVYRTLGQLLPERYDPDRRSLRLPNRPIINTPIVSTTVHSEGQTLSMPLEQPITLDYILLETEERSKPVCVFWNHSIAIGGTGGWSSKGCELTFRNKTHISCQCNHMTSFAVLMDISKREHGDVLPLKIVTYATVSASLLALLITFILLAILRKLRSNLHSIHKNLVAALFFSELVFLIGINQTDNPFVCTVIAILLHFFYMCTFAWMFVEGLHIYRMLTEMRNINHGHMRFYYAIGWGIPAIITGLAVGLDPQGYGNPDFCWLSVHDMLIWSFAGPIAVVVLVNIVIFVLAAKASCGRRRRSFEKTGAIPALRMAFLLLLLISATWLLGLMAVNSDVMIFHYLFASFSCLQGILIFLFHCVLSKEVRKNLKLVFTGKKPVPDDSTTTRASLLTRSLNCNNTYTEDGTIFRSAIGESTVSLESTIRSAKSHSGYLAYAFRDDQKPSVSSGTAKAGHTDMDGSLFHRNGTKADDSDSDSELSVDEHSSSYASSHSSDSEDDDEGVHLKPKWNNERQPLHSTPKVDTVSNHVKPPYWPADATTASDSEEAGGAERLRVETKVNVELHPENKLNHIGEPPQDKESSSKDGGSINQTNSNHLPEQRKGILKNRITYPPPLTDKNMKNKLREKLSDYNPPTISPRTPSLTSTDGVNSHNVLIKAPHRILPPREQNGMVLNINGGNQSDSDHVVPGSGEASQRVGVHHVKVKPKLAVLNMLKRLDKIRFRGSKRDEFLDLAESPTASDNEGPPEDIMMKPRLSLRDPEELREPAGSGALNMAAVQDLRSDSERLNEVKGHLEIALLEKHFLQEELRKLREETNVETLKQELEKERCRRLDLEQKMNDVLKARLEDSPPQNSRKQQSPSTNSTEKQQKETLWSRAQKWLYDRFGAYIEDFRFQPEENTVEPEEPLSAKRLTENMRRLKRGARPVTNFMRNLSALSNWHSVYTSAIAFIVYMNAAWYGWAIPMFLFLAILRLSLNYLIARGWRIQWSIVPEVSEPVEPPKEDLTVSEKFQLVLDVAQKAQNLFGKMADVLEKIKNLFMWVQPEITQKLYIGLWVAFISSCILPYKLMGFLIGLYAGIKFFIIDFLFKSCPKLRDKYDTPYIVWNNLPTDPQLKERSNATLSRRIPQVVSRSSLATIPSGMSREDDSGRSHNTKRGAFHEIFNLPETERPLPVCENGWRCCLINRDRKMPTDYIRNGLLYVTENYLCFESSSSRSGSSKKNKVIKLVDITDIQKYKVLSVLPGSGMGISIATPSTQK</sequence>
<dbReference type="Pfam" id="PF02893">
    <property type="entry name" value="GRAM"/>
    <property type="match status" value="1"/>
</dbReference>
<dbReference type="Pfam" id="PF00002">
    <property type="entry name" value="7tm_2"/>
    <property type="match status" value="1"/>
</dbReference>
<gene>
    <name evidence="28" type="primary">celsr1</name>
    <name evidence="28" type="ORF">DAT39_003475</name>
</gene>
<evidence type="ECO:0000259" key="22">
    <source>
        <dbReference type="PROSITE" id="PS50025"/>
    </source>
</evidence>
<dbReference type="SUPFAM" id="SSF81321">
    <property type="entry name" value="Family A G protein-coupled receptor-like"/>
    <property type="match status" value="1"/>
</dbReference>
<dbReference type="SMART" id="SM00568">
    <property type="entry name" value="GRAM"/>
    <property type="match status" value="1"/>
</dbReference>
<dbReference type="InterPro" id="IPR004182">
    <property type="entry name" value="GRAM"/>
</dbReference>
<name>A0A8J4TYZ1_CLAMG</name>
<dbReference type="Gene3D" id="2.10.25.10">
    <property type="entry name" value="Laminin"/>
    <property type="match status" value="2"/>
</dbReference>
<feature type="region of interest" description="Disordered" evidence="20">
    <location>
        <begin position="1528"/>
        <end position="1548"/>
    </location>
</feature>
<evidence type="ECO:0000256" key="13">
    <source>
        <dbReference type="ARBA" id="ARBA00023180"/>
    </source>
</evidence>
<feature type="disulfide bond" evidence="18">
    <location>
        <begin position="468"/>
        <end position="480"/>
    </location>
</feature>
<dbReference type="InterPro" id="IPR013320">
    <property type="entry name" value="ConA-like_dom_sf"/>
</dbReference>
<keyword evidence="4" id="KW-0217">Developmental protein</keyword>
<dbReference type="SMART" id="SM00179">
    <property type="entry name" value="EGF_CA"/>
    <property type="match status" value="2"/>
</dbReference>
<dbReference type="Gene3D" id="2.60.220.50">
    <property type="match status" value="1"/>
</dbReference>
<dbReference type="PROSITE" id="PS50025">
    <property type="entry name" value="LAM_G_DOMAIN"/>
    <property type="match status" value="2"/>
</dbReference>
<dbReference type="GO" id="GO:0006915">
    <property type="term" value="P:apoptotic process"/>
    <property type="evidence" value="ECO:0007669"/>
    <property type="project" value="InterPro"/>
</dbReference>
<feature type="region of interest" description="Disordered" evidence="20">
    <location>
        <begin position="757"/>
        <end position="784"/>
    </location>
</feature>
<dbReference type="FunFam" id="2.60.120.200:FF:000059">
    <property type="entry name" value="Cadherin EGF LAG seven-pass G-type receptor 1"/>
    <property type="match status" value="1"/>
</dbReference>
<dbReference type="PROSITE" id="PS01248">
    <property type="entry name" value="EGF_LAM_1"/>
    <property type="match status" value="1"/>
</dbReference>
<evidence type="ECO:0000256" key="10">
    <source>
        <dbReference type="ARBA" id="ARBA00023136"/>
    </source>
</evidence>
<keyword evidence="9" id="KW-0297">G-protein coupled receptor</keyword>
<keyword evidence="17" id="KW-0245">EGF-like domain</keyword>
<keyword evidence="8 21" id="KW-1133">Transmembrane helix</keyword>
<feature type="compositionally biased region" description="Polar residues" evidence="20">
    <location>
        <begin position="1645"/>
        <end position="1661"/>
    </location>
</feature>
<dbReference type="PROSITE" id="PS00022">
    <property type="entry name" value="EGF_1"/>
    <property type="match status" value="3"/>
</dbReference>
<keyword evidence="5" id="KW-1003">Cell membrane</keyword>
<evidence type="ECO:0000259" key="26">
    <source>
        <dbReference type="PROSITE" id="PS50227"/>
    </source>
</evidence>
<keyword evidence="10 21" id="KW-0472">Membrane</keyword>
<feature type="compositionally biased region" description="Polar residues" evidence="20">
    <location>
        <begin position="757"/>
        <end position="774"/>
    </location>
</feature>
<feature type="compositionally biased region" description="Polar residues" evidence="20">
    <location>
        <begin position="1379"/>
        <end position="1392"/>
    </location>
</feature>
<dbReference type="PROSITE" id="PS50026">
    <property type="entry name" value="EGF_3"/>
    <property type="match status" value="3"/>
</dbReference>
<keyword evidence="6 21" id="KW-0812">Transmembrane</keyword>
<evidence type="ECO:0000256" key="9">
    <source>
        <dbReference type="ARBA" id="ARBA00023040"/>
    </source>
</evidence>
<dbReference type="InterPro" id="IPR057244">
    <property type="entry name" value="GAIN_B"/>
</dbReference>
<dbReference type="InterPro" id="IPR036445">
    <property type="entry name" value="GPCR_2_extracell_dom_sf"/>
</dbReference>
<feature type="transmembrane region" description="Helical" evidence="21">
    <location>
        <begin position="1134"/>
        <end position="1157"/>
    </location>
</feature>
<evidence type="ECO:0000256" key="16">
    <source>
        <dbReference type="ARBA" id="ARBA00023292"/>
    </source>
</evidence>
<evidence type="ECO:0000259" key="27">
    <source>
        <dbReference type="PROSITE" id="PS50261"/>
    </source>
</evidence>
<dbReference type="FunFam" id="2.170.300.10:FF:000011">
    <property type="entry name" value="cadherin EGF LAG seven-pass G-type receptor 1"/>
    <property type="match status" value="1"/>
</dbReference>
<dbReference type="InterPro" id="IPR017981">
    <property type="entry name" value="GPCR_2-like_7TM"/>
</dbReference>
<evidence type="ECO:0000259" key="25">
    <source>
        <dbReference type="PROSITE" id="PS50221"/>
    </source>
</evidence>
<evidence type="ECO:0000256" key="20">
    <source>
        <dbReference type="SAM" id="MobiDB-lite"/>
    </source>
</evidence>
<feature type="domain" description="Laminin G" evidence="22">
    <location>
        <begin position="152"/>
        <end position="335"/>
    </location>
</feature>
<dbReference type="GO" id="GO:0005886">
    <property type="term" value="C:plasma membrane"/>
    <property type="evidence" value="ECO:0007669"/>
    <property type="project" value="UniProtKB-SubCell"/>
</dbReference>
<feature type="transmembrane region" description="Helical" evidence="21">
    <location>
        <begin position="1025"/>
        <end position="1045"/>
    </location>
</feature>
<evidence type="ECO:0000256" key="1">
    <source>
        <dbReference type="ARBA" id="ARBA00002066"/>
    </source>
</evidence>
<comment type="similarity">
    <text evidence="3">Belongs to the G-protein coupled receptor 2 family. LN-TM7 subfamily.</text>
</comment>
<feature type="region of interest" description="Disordered" evidence="20">
    <location>
        <begin position="1639"/>
        <end position="1665"/>
    </location>
</feature>
<dbReference type="InterPro" id="IPR037845">
    <property type="entry name" value="GRAMDC4_PH-GRAM"/>
</dbReference>
<keyword evidence="12 28" id="KW-0675">Receptor</keyword>
<evidence type="ECO:0000256" key="6">
    <source>
        <dbReference type="ARBA" id="ARBA00022692"/>
    </source>
</evidence>
<dbReference type="InterPro" id="IPR002049">
    <property type="entry name" value="LE_dom"/>
</dbReference>
<feature type="disulfide bond" evidence="17">
    <location>
        <begin position="401"/>
        <end position="410"/>
    </location>
</feature>
<dbReference type="FunFam" id="4.10.1240.10:FF:000003">
    <property type="entry name" value="Putative cadherin EGF LAG seven-pass G-type receptor 2"/>
    <property type="match status" value="1"/>
</dbReference>
<dbReference type="InterPro" id="IPR001791">
    <property type="entry name" value="Laminin_G"/>
</dbReference>
<feature type="domain" description="Laminin EGF-like" evidence="24">
    <location>
        <begin position="468"/>
        <end position="515"/>
    </location>
</feature>
<dbReference type="PANTHER" id="PTHR37402">
    <property type="entry name" value="GRAM DOMAIN-CONTAINING PROTEIN 4"/>
    <property type="match status" value="1"/>
</dbReference>
<dbReference type="InterPro" id="IPR046338">
    <property type="entry name" value="GAIN_dom_sf"/>
</dbReference>
<feature type="transmembrane region" description="Helical" evidence="21">
    <location>
        <begin position="1724"/>
        <end position="1746"/>
    </location>
</feature>
<evidence type="ECO:0000256" key="7">
    <source>
        <dbReference type="ARBA" id="ARBA00022737"/>
    </source>
</evidence>
<dbReference type="FunFam" id="2.60.220.50:FF:000005">
    <property type="entry name" value="Cadherin EGF LAG seven-pass G-type receptor 2"/>
    <property type="match status" value="1"/>
</dbReference>
<protein>
    <submittedName>
        <fullName evidence="28">Cadherin EGF LAG seven-pass G-type receptor 1-like isoform X3</fullName>
    </submittedName>
</protein>
<feature type="domain" description="Laminin G" evidence="22">
    <location>
        <begin position="1"/>
        <end position="109"/>
    </location>
</feature>
<dbReference type="SUPFAM" id="SSF57196">
    <property type="entry name" value="EGF/Laminin"/>
    <property type="match status" value="2"/>
</dbReference>
<dbReference type="CDD" id="cd00054">
    <property type="entry name" value="EGF_CA"/>
    <property type="match status" value="2"/>
</dbReference>
<dbReference type="Proteomes" id="UP000727407">
    <property type="component" value="Unassembled WGS sequence"/>
</dbReference>
<dbReference type="FunFam" id="1.20.1070.10:FF:000123">
    <property type="entry name" value="cadherin EGF LAG seven-pass G-type receptor 1 isoform X2"/>
    <property type="match status" value="1"/>
</dbReference>
<feature type="disulfide bond" evidence="17">
    <location>
        <begin position="138"/>
        <end position="147"/>
    </location>
</feature>
<dbReference type="Pfam" id="PF02210">
    <property type="entry name" value="Laminin_G_2"/>
    <property type="match status" value="2"/>
</dbReference>
<dbReference type="PANTHER" id="PTHR37402:SF1">
    <property type="entry name" value="GRAM DOMAIN-CONTAINING PROTEIN 4"/>
    <property type="match status" value="1"/>
</dbReference>
<keyword evidence="16 18" id="KW-0424">Laminin EGF-like domain</keyword>
<feature type="transmembrane region" description="Helical" evidence="21">
    <location>
        <begin position="982"/>
        <end position="1004"/>
    </location>
</feature>
<feature type="domain" description="EGF-like" evidence="23">
    <location>
        <begin position="112"/>
        <end position="148"/>
    </location>
</feature>
<dbReference type="Gene3D" id="2.30.29.30">
    <property type="entry name" value="Pleckstrin-homology domain (PH domain)/Phosphotyrosine-binding domain (PTB)"/>
    <property type="match status" value="1"/>
</dbReference>
<feature type="coiled-coil region" evidence="19">
    <location>
        <begin position="1589"/>
        <end position="1639"/>
    </location>
</feature>
<dbReference type="Pfam" id="PF01825">
    <property type="entry name" value="GPS"/>
    <property type="match status" value="1"/>
</dbReference>
<evidence type="ECO:0000256" key="3">
    <source>
        <dbReference type="ARBA" id="ARBA00010933"/>
    </source>
</evidence>
<dbReference type="CDD" id="cd00055">
    <property type="entry name" value="EGF_Lam"/>
    <property type="match status" value="1"/>
</dbReference>
<keyword evidence="29" id="KW-1185">Reference proteome</keyword>
<feature type="domain" description="GAIN-B" evidence="25">
    <location>
        <begin position="749"/>
        <end position="914"/>
    </location>
</feature>
<dbReference type="SMART" id="SM00303">
    <property type="entry name" value="GPS"/>
    <property type="match status" value="1"/>
</dbReference>
<feature type="transmembrane region" description="Helical" evidence="21">
    <location>
        <begin position="1752"/>
        <end position="1774"/>
    </location>
</feature>
<dbReference type="Gene3D" id="1.20.1070.10">
    <property type="entry name" value="Rhodopsin 7-helix transmembrane proteins"/>
    <property type="match status" value="1"/>
</dbReference>
<dbReference type="GO" id="GO:0005509">
    <property type="term" value="F:calcium ion binding"/>
    <property type="evidence" value="ECO:0007669"/>
    <property type="project" value="InterPro"/>
</dbReference>
<dbReference type="InterPro" id="IPR000203">
    <property type="entry name" value="GPS"/>
</dbReference>
<feature type="compositionally biased region" description="Basic and acidic residues" evidence="20">
    <location>
        <begin position="1413"/>
        <end position="1424"/>
    </location>
</feature>
<keyword evidence="19" id="KW-0175">Coiled coil</keyword>
<evidence type="ECO:0000259" key="23">
    <source>
        <dbReference type="PROSITE" id="PS50026"/>
    </source>
</evidence>
<dbReference type="EMBL" id="QNUK01000028">
    <property type="protein sequence ID" value="KAF5906791.1"/>
    <property type="molecule type" value="Genomic_DNA"/>
</dbReference>
<dbReference type="PROSITE" id="PS50261">
    <property type="entry name" value="G_PROTEIN_RECEP_F2_4"/>
    <property type="match status" value="1"/>
</dbReference>
<evidence type="ECO:0000256" key="2">
    <source>
        <dbReference type="ARBA" id="ARBA00004651"/>
    </source>
</evidence>
<evidence type="ECO:0000256" key="18">
    <source>
        <dbReference type="PROSITE-ProRule" id="PRU00460"/>
    </source>
</evidence>
<dbReference type="PRINTS" id="PR00249">
    <property type="entry name" value="GPCRSECRETIN"/>
</dbReference>
<dbReference type="PROSITE" id="PS00010">
    <property type="entry name" value="ASX_HYDROXYL"/>
    <property type="match status" value="1"/>
</dbReference>
<feature type="transmembrane region" description="Helical" evidence="21">
    <location>
        <begin position="1107"/>
        <end position="1128"/>
    </location>
</feature>
<dbReference type="FunFam" id="2.10.25.10:FF:000113">
    <property type="entry name" value="Cadherin, EGF LAG seven-pass G-type receptor 3"/>
    <property type="match status" value="1"/>
</dbReference>
<evidence type="ECO:0000256" key="8">
    <source>
        <dbReference type="ARBA" id="ARBA00022989"/>
    </source>
</evidence>
<evidence type="ECO:0000256" key="21">
    <source>
        <dbReference type="SAM" id="Phobius"/>
    </source>
</evidence>
<comment type="caution">
    <text evidence="28">The sequence shown here is derived from an EMBL/GenBank/DDBJ whole genome shotgun (WGS) entry which is preliminary data.</text>
</comment>
<feature type="domain" description="EGF-like" evidence="23">
    <location>
        <begin position="337"/>
        <end position="373"/>
    </location>
</feature>
<evidence type="ECO:0000313" key="28">
    <source>
        <dbReference type="EMBL" id="KAF5906791.1"/>
    </source>
</evidence>
<evidence type="ECO:0000256" key="5">
    <source>
        <dbReference type="ARBA" id="ARBA00022475"/>
    </source>
</evidence>
<feature type="compositionally biased region" description="Polar residues" evidence="20">
    <location>
        <begin position="1427"/>
        <end position="1444"/>
    </location>
</feature>
<reference evidence="28" key="1">
    <citation type="submission" date="2020-07" db="EMBL/GenBank/DDBJ databases">
        <title>Clarias magur genome sequencing, assembly and annotation.</title>
        <authorList>
            <person name="Kushwaha B."/>
            <person name="Kumar R."/>
            <person name="Das P."/>
            <person name="Joshi C.G."/>
            <person name="Kumar D."/>
            <person name="Nagpure N.S."/>
            <person name="Pandey M."/>
            <person name="Agarwal S."/>
            <person name="Srivastava S."/>
            <person name="Singh M."/>
            <person name="Sahoo L."/>
            <person name="Jayasankar P."/>
            <person name="Meher P.K."/>
            <person name="Koringa P.G."/>
            <person name="Iquebal M.A."/>
            <person name="Das S.P."/>
            <person name="Bit A."/>
            <person name="Patnaik S."/>
            <person name="Patel N."/>
            <person name="Shah T.M."/>
            <person name="Hinsu A."/>
            <person name="Jena J.K."/>
        </authorList>
    </citation>
    <scope>NUCLEOTIDE SEQUENCE</scope>
    <source>
        <strain evidence="28">CIFAMagur01</strain>
        <tissue evidence="28">Testis</tissue>
    </source>
</reference>
<feature type="transmembrane region" description="Helical" evidence="21">
    <location>
        <begin position="1065"/>
        <end position="1086"/>
    </location>
</feature>
<feature type="compositionally biased region" description="Basic and acidic residues" evidence="20">
    <location>
        <begin position="1344"/>
        <end position="1378"/>
    </location>
</feature>
<comment type="function">
    <text evidence="1">Receptor that may have an important role in cell/cell signaling during nervous system formation.</text>
</comment>
<dbReference type="PROSITE" id="PS50227">
    <property type="entry name" value="G_PROTEIN_RECEP_F2_3"/>
    <property type="match status" value="1"/>
</dbReference>
<organism evidence="28 29">
    <name type="scientific">Clarias magur</name>
    <name type="common">Asian catfish</name>
    <name type="synonym">Macropteronotus magur</name>
    <dbReference type="NCBI Taxonomy" id="1594786"/>
    <lineage>
        <taxon>Eukaryota</taxon>
        <taxon>Metazoa</taxon>
        <taxon>Chordata</taxon>
        <taxon>Craniata</taxon>
        <taxon>Vertebrata</taxon>
        <taxon>Euteleostomi</taxon>
        <taxon>Actinopterygii</taxon>
        <taxon>Neopterygii</taxon>
        <taxon>Teleostei</taxon>
        <taxon>Ostariophysi</taxon>
        <taxon>Siluriformes</taxon>
        <taxon>Clariidae</taxon>
        <taxon>Clarias</taxon>
    </lineage>
</organism>
<dbReference type="Gene3D" id="2.170.300.10">
    <property type="entry name" value="Tie2 ligand-binding domain superfamily"/>
    <property type="match status" value="1"/>
</dbReference>
<feature type="domain" description="G-protein coupled receptors family 2 profile 2" evidence="27">
    <location>
        <begin position="921"/>
        <end position="1158"/>
    </location>
</feature>
<evidence type="ECO:0000256" key="11">
    <source>
        <dbReference type="ARBA" id="ARBA00023157"/>
    </source>
</evidence>
<evidence type="ECO:0000256" key="17">
    <source>
        <dbReference type="PROSITE-ProRule" id="PRU00076"/>
    </source>
</evidence>
<accession>A0A8J4TYZ1</accession>
<dbReference type="PROSITE" id="PS50221">
    <property type="entry name" value="GAIN_B"/>
    <property type="match status" value="1"/>
</dbReference>
<keyword evidence="13" id="KW-0325">Glycoprotein</keyword>
<feature type="disulfide bond" evidence="18">
    <location>
        <begin position="489"/>
        <end position="498"/>
    </location>
</feature>
<dbReference type="SUPFAM" id="SSF49899">
    <property type="entry name" value="Concanavalin A-like lectins/glucanases"/>
    <property type="match status" value="2"/>
</dbReference>
<evidence type="ECO:0000256" key="14">
    <source>
        <dbReference type="ARBA" id="ARBA00023224"/>
    </source>
</evidence>
<comment type="subcellular location">
    <subcellularLocation>
        <location evidence="2">Cell membrane</location>
        <topology evidence="2">Multi-pass membrane protein</topology>
    </subcellularLocation>
</comment>
<keyword evidence="11 17" id="KW-1015">Disulfide bond</keyword>
<dbReference type="InterPro" id="IPR037847">
    <property type="entry name" value="GRAMDC4"/>
</dbReference>
<dbReference type="CDD" id="cd13221">
    <property type="entry name" value="PH-GRAM_GRAMDC4"/>
    <property type="match status" value="1"/>
</dbReference>
<dbReference type="InterPro" id="IPR000832">
    <property type="entry name" value="GPCR_2_secretin-like"/>
</dbReference>
<feature type="domain" description="G-protein coupled receptors family 2 profile 1" evidence="26">
    <location>
        <begin position="500"/>
        <end position="573"/>
    </location>
</feature>
<feature type="transmembrane region" description="Helical" evidence="21">
    <location>
        <begin position="923"/>
        <end position="946"/>
    </location>
</feature>
<dbReference type="GO" id="GO:0007166">
    <property type="term" value="P:cell surface receptor signaling pathway"/>
    <property type="evidence" value="ECO:0007669"/>
    <property type="project" value="InterPro"/>
</dbReference>
<feature type="non-terminal residue" evidence="28">
    <location>
        <position position="2052"/>
    </location>
</feature>
<evidence type="ECO:0000313" key="29">
    <source>
        <dbReference type="Proteomes" id="UP000727407"/>
    </source>
</evidence>
<feature type="domain" description="EGF-like" evidence="23">
    <location>
        <begin position="374"/>
        <end position="411"/>
    </location>
</feature>
<dbReference type="Gene3D" id="2.60.120.200">
    <property type="match status" value="2"/>
</dbReference>
<dbReference type="InterPro" id="IPR000742">
    <property type="entry name" value="EGF"/>
</dbReference>
<feature type="region of interest" description="Disordered" evidence="20">
    <location>
        <begin position="1238"/>
        <end position="1444"/>
    </location>
</feature>
<evidence type="ECO:0000256" key="4">
    <source>
        <dbReference type="ARBA" id="ARBA00022473"/>
    </source>
</evidence>
<dbReference type="CDD" id="cd00110">
    <property type="entry name" value="LamG"/>
    <property type="match status" value="1"/>
</dbReference>
<keyword evidence="14" id="KW-0807">Transducer</keyword>
<dbReference type="SMART" id="SM00008">
    <property type="entry name" value="HormR"/>
    <property type="match status" value="1"/>
</dbReference>
<dbReference type="FunFam" id="2.60.120.200:FF:000563">
    <property type="entry name" value="Novel protein similar to human EGF LAG seven-pass G-type receptor 1 cadherin (CELSR1)"/>
    <property type="match status" value="1"/>
</dbReference>
<feature type="disulfide bond" evidence="17">
    <location>
        <begin position="363"/>
        <end position="372"/>
    </location>
</feature>
<dbReference type="SMART" id="SM00180">
    <property type="entry name" value="EGF_Lam"/>
    <property type="match status" value="1"/>
</dbReference>
<keyword evidence="7" id="KW-0677">Repeat</keyword>
<comment type="caution">
    <text evidence="17">Lacks conserved residue(s) required for the propagation of feature annotation.</text>
</comment>
<dbReference type="InterPro" id="IPR032471">
    <property type="entry name" value="AGRL2-4_GAIN_subdom_A"/>
</dbReference>
<dbReference type="FunFam" id="2.10.25.10:FF:000011">
    <property type="entry name" value="Cadherin EGF LAG seven-pass G-type receptor"/>
    <property type="match status" value="1"/>
</dbReference>
<dbReference type="GO" id="GO:0034164">
    <property type="term" value="P:negative regulation of toll-like receptor 9 signaling pathway"/>
    <property type="evidence" value="ECO:0007669"/>
    <property type="project" value="TreeGrafter"/>
</dbReference>
<feature type="non-terminal residue" evidence="28">
    <location>
        <position position="1"/>
    </location>
</feature>
<feature type="disulfide bond" evidence="18">
    <location>
        <begin position="470"/>
        <end position="487"/>
    </location>
</feature>
<dbReference type="CDD" id="cd15991">
    <property type="entry name" value="7tmB2_CELSR1"/>
    <property type="match status" value="1"/>
</dbReference>
<dbReference type="Pfam" id="PF00053">
    <property type="entry name" value="EGF_laminin"/>
    <property type="match status" value="1"/>
</dbReference>
<dbReference type="OrthoDB" id="26203at2759"/>
<evidence type="ECO:0000259" key="24">
    <source>
        <dbReference type="PROSITE" id="PS50027"/>
    </source>
</evidence>
<dbReference type="SMART" id="SM00282">
    <property type="entry name" value="LamG"/>
    <property type="match status" value="1"/>
</dbReference>
<evidence type="ECO:0000256" key="19">
    <source>
        <dbReference type="SAM" id="Coils"/>
    </source>
</evidence>
<keyword evidence="15" id="KW-0379">Hydroxylation</keyword>